<evidence type="ECO:0000313" key="2">
    <source>
        <dbReference type="Proteomes" id="UP000248857"/>
    </source>
</evidence>
<keyword evidence="2" id="KW-1185">Reference proteome</keyword>
<dbReference type="InterPro" id="IPR029024">
    <property type="entry name" value="TerB-like"/>
</dbReference>
<dbReference type="RefSeq" id="WP_110984180.1">
    <property type="nucleotide sequence ID" value="NZ_CAWNWM010000001.1"/>
</dbReference>
<protein>
    <recommendedName>
        <fullName evidence="3">Co-chaperone DjlA N-terminal domain-containing protein</fullName>
    </recommendedName>
</protein>
<dbReference type="EMBL" id="PQWO01000001">
    <property type="protein sequence ID" value="PZD75408.1"/>
    <property type="molecule type" value="Genomic_DNA"/>
</dbReference>
<accession>A0A2W1JPY8</accession>
<name>A0A2W1JPY8_9CYAN</name>
<comment type="caution">
    <text evidence="1">The sequence shown here is derived from an EMBL/GenBank/DDBJ whole genome shotgun (WGS) entry which is preliminary data.</text>
</comment>
<evidence type="ECO:0000313" key="1">
    <source>
        <dbReference type="EMBL" id="PZD75408.1"/>
    </source>
</evidence>
<sequence>MLEKPIVIKLIKILVATAWLDGKIQPEEQKYLQKVAQEAGVTDDHELKPLLYGLRPVSKEECYEWVGDYLGSHPTAEACQQLLEELSGLIYSDGDVDAEEAKLLLQVEQLNPQNADPHPVSDSVKSVTQAIQQLYQRWVQN</sequence>
<evidence type="ECO:0008006" key="3">
    <source>
        <dbReference type="Google" id="ProtNLM"/>
    </source>
</evidence>
<dbReference type="Proteomes" id="UP000248857">
    <property type="component" value="Unassembled WGS sequence"/>
</dbReference>
<gene>
    <name evidence="1" type="ORF">C1752_00193</name>
</gene>
<proteinExistence type="predicted"/>
<dbReference type="OrthoDB" id="485098at2"/>
<organism evidence="1 2">
    <name type="scientific">Acaryochloris thomasi RCC1774</name>
    <dbReference type="NCBI Taxonomy" id="1764569"/>
    <lineage>
        <taxon>Bacteria</taxon>
        <taxon>Bacillati</taxon>
        <taxon>Cyanobacteriota</taxon>
        <taxon>Cyanophyceae</taxon>
        <taxon>Acaryochloridales</taxon>
        <taxon>Acaryochloridaceae</taxon>
        <taxon>Acaryochloris</taxon>
        <taxon>Acaryochloris thomasi</taxon>
    </lineage>
</organism>
<dbReference type="Gene3D" id="1.10.3680.10">
    <property type="entry name" value="TerB-like"/>
    <property type="match status" value="1"/>
</dbReference>
<reference evidence="1 2" key="1">
    <citation type="journal article" date="2018" name="Sci. Rep.">
        <title>A novel species of the marine cyanobacterium Acaryochloris with a unique pigment content and lifestyle.</title>
        <authorList>
            <person name="Partensky F."/>
            <person name="Six C."/>
            <person name="Ratin M."/>
            <person name="Garczarek L."/>
            <person name="Vaulot D."/>
            <person name="Probert I."/>
            <person name="Calteau A."/>
            <person name="Gourvil P."/>
            <person name="Marie D."/>
            <person name="Grebert T."/>
            <person name="Bouchier C."/>
            <person name="Le Panse S."/>
            <person name="Gachenot M."/>
            <person name="Rodriguez F."/>
            <person name="Garrido J.L."/>
        </authorList>
    </citation>
    <scope>NUCLEOTIDE SEQUENCE [LARGE SCALE GENOMIC DNA]</scope>
    <source>
        <strain evidence="1 2">RCC1774</strain>
    </source>
</reference>
<dbReference type="CDD" id="cd07177">
    <property type="entry name" value="terB_like"/>
    <property type="match status" value="1"/>
</dbReference>
<dbReference type="AlphaFoldDB" id="A0A2W1JPY8"/>
<dbReference type="SUPFAM" id="SSF158682">
    <property type="entry name" value="TerB-like"/>
    <property type="match status" value="1"/>
</dbReference>